<dbReference type="Proteomes" id="UP001085076">
    <property type="component" value="Miscellaneous, Linkage group lg01"/>
</dbReference>
<organism evidence="1 2">
    <name type="scientific">Dioscorea zingiberensis</name>
    <dbReference type="NCBI Taxonomy" id="325984"/>
    <lineage>
        <taxon>Eukaryota</taxon>
        <taxon>Viridiplantae</taxon>
        <taxon>Streptophyta</taxon>
        <taxon>Embryophyta</taxon>
        <taxon>Tracheophyta</taxon>
        <taxon>Spermatophyta</taxon>
        <taxon>Magnoliopsida</taxon>
        <taxon>Liliopsida</taxon>
        <taxon>Dioscoreales</taxon>
        <taxon>Dioscoreaceae</taxon>
        <taxon>Dioscorea</taxon>
    </lineage>
</organism>
<dbReference type="AlphaFoldDB" id="A0A9D5D862"/>
<proteinExistence type="predicted"/>
<gene>
    <name evidence="1" type="ORF">J5N97_004598</name>
</gene>
<protein>
    <submittedName>
        <fullName evidence="1">Uncharacterized protein</fullName>
    </submittedName>
</protein>
<accession>A0A9D5D862</accession>
<evidence type="ECO:0000313" key="2">
    <source>
        <dbReference type="Proteomes" id="UP001085076"/>
    </source>
</evidence>
<keyword evidence="2" id="KW-1185">Reference proteome</keyword>
<sequence>MLSNSTSTAAARFQTPHLIPIISLTTKQGSKISRAHDWPLERKGSGCCTVEEAVDYILRKESEGSPRH</sequence>
<name>A0A9D5D862_9LILI</name>
<dbReference type="EMBL" id="JAGGNH010000001">
    <property type="protein sequence ID" value="KAJ0986242.1"/>
    <property type="molecule type" value="Genomic_DNA"/>
</dbReference>
<evidence type="ECO:0000313" key="1">
    <source>
        <dbReference type="EMBL" id="KAJ0986242.1"/>
    </source>
</evidence>
<reference evidence="1" key="1">
    <citation type="submission" date="2021-03" db="EMBL/GenBank/DDBJ databases">
        <authorList>
            <person name="Li Z."/>
            <person name="Yang C."/>
        </authorList>
    </citation>
    <scope>NUCLEOTIDE SEQUENCE</scope>
    <source>
        <strain evidence="1">Dzin_1.0</strain>
        <tissue evidence="1">Leaf</tissue>
    </source>
</reference>
<reference evidence="1" key="2">
    <citation type="journal article" date="2022" name="Hortic Res">
        <title>The genome of Dioscorea zingiberensis sheds light on the biosynthesis, origin and evolution of the medicinally important diosgenin saponins.</title>
        <authorList>
            <person name="Li Y."/>
            <person name="Tan C."/>
            <person name="Li Z."/>
            <person name="Guo J."/>
            <person name="Li S."/>
            <person name="Chen X."/>
            <person name="Wang C."/>
            <person name="Dai X."/>
            <person name="Yang H."/>
            <person name="Song W."/>
            <person name="Hou L."/>
            <person name="Xu J."/>
            <person name="Tong Z."/>
            <person name="Xu A."/>
            <person name="Yuan X."/>
            <person name="Wang W."/>
            <person name="Yang Q."/>
            <person name="Chen L."/>
            <person name="Sun Z."/>
            <person name="Wang K."/>
            <person name="Pan B."/>
            <person name="Chen J."/>
            <person name="Bao Y."/>
            <person name="Liu F."/>
            <person name="Qi X."/>
            <person name="Gang D.R."/>
            <person name="Wen J."/>
            <person name="Li J."/>
        </authorList>
    </citation>
    <scope>NUCLEOTIDE SEQUENCE</scope>
    <source>
        <strain evidence="1">Dzin_1.0</strain>
    </source>
</reference>
<comment type="caution">
    <text evidence="1">The sequence shown here is derived from an EMBL/GenBank/DDBJ whole genome shotgun (WGS) entry which is preliminary data.</text>
</comment>